<accession>A0A285H2I9</accession>
<dbReference type="InterPro" id="IPR015943">
    <property type="entry name" value="WD40/YVTN_repeat-like_dom_sf"/>
</dbReference>
<dbReference type="SUPFAM" id="SSF51004">
    <property type="entry name" value="C-terminal (heme d1) domain of cytochrome cd1-nitrite reductase"/>
    <property type="match status" value="1"/>
</dbReference>
<evidence type="ECO:0000313" key="2">
    <source>
        <dbReference type="Proteomes" id="UP000219612"/>
    </source>
</evidence>
<dbReference type="Proteomes" id="UP000219612">
    <property type="component" value="Unassembled WGS sequence"/>
</dbReference>
<proteinExistence type="predicted"/>
<reference evidence="1 2" key="1">
    <citation type="submission" date="2017-09" db="EMBL/GenBank/DDBJ databases">
        <authorList>
            <person name="Ehlers B."/>
            <person name="Leendertz F.H."/>
        </authorList>
    </citation>
    <scope>NUCLEOTIDE SEQUENCE [LARGE SCALE GENOMIC DNA]</scope>
    <source>
        <strain evidence="1 2">CGMCC 4.6857</strain>
    </source>
</reference>
<dbReference type="AlphaFoldDB" id="A0A285H2I9"/>
<gene>
    <name evidence="1" type="ORF">SAMN05421748_103331</name>
</gene>
<dbReference type="InterPro" id="IPR011048">
    <property type="entry name" value="Haem_d1_sf"/>
</dbReference>
<keyword evidence="2" id="KW-1185">Reference proteome</keyword>
<sequence>MSRDGTIAYVADGTRLSRVYTATGAPIQTIEIGGGWVPRVVAEAGNACVLARDEHAEPPAARASSALLVVADGGRTRRFDLNGVVEPDAFTSDGTGLFVLEWLPASAPDRYRVRLLDLSTGRLDPLLTRNKVPVPAGAEEEMRGSGRQAVLSPDRLVLYTLYTHQPDHQHTRNLLNGTHNDVHAFVHVLHLSERWAFCLDLPDPFGHGAPEGHALAADATHVAVFDAASGSVAVASASSLTIEKVLRVPAGAAGGHLALGGGRAFAAWGTEVQVADRGTGQVVAQWSLSDPVCGLRLSRDGGHLYAGGRDRVAWLDVSSGRVLGRVPVDGVTGLVHVG</sequence>
<dbReference type="Gene3D" id="2.130.10.10">
    <property type="entry name" value="YVTN repeat-like/Quinoprotein amine dehydrogenase"/>
    <property type="match status" value="1"/>
</dbReference>
<dbReference type="RefSeq" id="WP_097319601.1">
    <property type="nucleotide sequence ID" value="NZ_OBDY01000003.1"/>
</dbReference>
<dbReference type="EMBL" id="OBDY01000003">
    <property type="protein sequence ID" value="SNY29967.1"/>
    <property type="molecule type" value="Genomic_DNA"/>
</dbReference>
<protein>
    <submittedName>
        <fullName evidence="1">Uncharacterized protein</fullName>
    </submittedName>
</protein>
<evidence type="ECO:0000313" key="1">
    <source>
        <dbReference type="EMBL" id="SNY29967.1"/>
    </source>
</evidence>
<dbReference type="OrthoDB" id="3327896at2"/>
<name>A0A285H2I9_9ACTN</name>
<organism evidence="1 2">
    <name type="scientific">Paractinoplanes atraurantiacus</name>
    <dbReference type="NCBI Taxonomy" id="1036182"/>
    <lineage>
        <taxon>Bacteria</taxon>
        <taxon>Bacillati</taxon>
        <taxon>Actinomycetota</taxon>
        <taxon>Actinomycetes</taxon>
        <taxon>Micromonosporales</taxon>
        <taxon>Micromonosporaceae</taxon>
        <taxon>Paractinoplanes</taxon>
    </lineage>
</organism>